<dbReference type="RefSeq" id="WP_123783842.1">
    <property type="nucleotide sequence ID" value="NZ_RKIK01000149.1"/>
</dbReference>
<name>A0A3N3DSR6_9VIBR</name>
<dbReference type="Pfam" id="PF12977">
    <property type="entry name" value="DUF3861"/>
    <property type="match status" value="1"/>
</dbReference>
<gene>
    <name evidence="1" type="ORF">EGH82_22875</name>
</gene>
<dbReference type="InterPro" id="IPR038194">
    <property type="entry name" value="DUF3861_sf"/>
</dbReference>
<dbReference type="AlphaFoldDB" id="A0A3N3DSR6"/>
<dbReference type="InterPro" id="IPR024476">
    <property type="entry name" value="DUF3861"/>
</dbReference>
<evidence type="ECO:0000313" key="1">
    <source>
        <dbReference type="EMBL" id="ROV57490.1"/>
    </source>
</evidence>
<protein>
    <submittedName>
        <fullName evidence="1">DUF3861 family protein</fullName>
    </submittedName>
</protein>
<dbReference type="Proteomes" id="UP000278792">
    <property type="component" value="Unassembled WGS sequence"/>
</dbReference>
<dbReference type="EMBL" id="RKIK01000149">
    <property type="protein sequence ID" value="ROV57490.1"/>
    <property type="molecule type" value="Genomic_DNA"/>
</dbReference>
<evidence type="ECO:0000313" key="2">
    <source>
        <dbReference type="Proteomes" id="UP000278792"/>
    </source>
</evidence>
<organism evidence="1 2">
    <name type="scientific">Vibrio ponticus</name>
    <dbReference type="NCBI Taxonomy" id="265668"/>
    <lineage>
        <taxon>Bacteria</taxon>
        <taxon>Pseudomonadati</taxon>
        <taxon>Pseudomonadota</taxon>
        <taxon>Gammaproteobacteria</taxon>
        <taxon>Vibrionales</taxon>
        <taxon>Vibrionaceae</taxon>
        <taxon>Vibrio</taxon>
    </lineage>
</organism>
<reference evidence="1 2" key="1">
    <citation type="submission" date="2018-11" db="EMBL/GenBank/DDBJ databases">
        <title>Vibrio ponticus strain CAIM 1751 pathogenic for the snapper Lutjanus guttatus.</title>
        <authorList>
            <person name="Soto-Rodriguez S."/>
            <person name="Lozano-Olvera R."/>
            <person name="Gomez-Gil B."/>
        </authorList>
    </citation>
    <scope>NUCLEOTIDE SEQUENCE [LARGE SCALE GENOMIC DNA]</scope>
    <source>
        <strain evidence="1 2">CAIM 1751</strain>
    </source>
</reference>
<accession>A0A3N3DSR6</accession>
<dbReference type="Gene3D" id="3.10.20.850">
    <property type="entry name" value="Protein of unknown function DUF3861"/>
    <property type="match status" value="1"/>
</dbReference>
<sequence>MIDKICREKRYRVTIEEISNNDESIQRTEFEHYDREDLFNTIDKLKQGTDLETNTATKVAVALRLLGPTMMAHRKHPLFAELMPHFKNFMHNLKTTIKQKLKAQDA</sequence>
<comment type="caution">
    <text evidence="1">The sequence shown here is derived from an EMBL/GenBank/DDBJ whole genome shotgun (WGS) entry which is preliminary data.</text>
</comment>
<proteinExistence type="predicted"/>